<proteinExistence type="predicted"/>
<accession>A0ABX0HXS8</accession>
<dbReference type="InterPro" id="IPR011009">
    <property type="entry name" value="Kinase-like_dom_sf"/>
</dbReference>
<dbReference type="SUPFAM" id="SSF56112">
    <property type="entry name" value="Protein kinase-like (PK-like)"/>
    <property type="match status" value="1"/>
</dbReference>
<dbReference type="EMBL" id="JAAOCD010000005">
    <property type="protein sequence ID" value="NHK99235.1"/>
    <property type="molecule type" value="Genomic_DNA"/>
</dbReference>
<dbReference type="Pfam" id="PF13671">
    <property type="entry name" value="AAA_33"/>
    <property type="match status" value="1"/>
</dbReference>
<sequence>MAAAELDDPAQARLVARLAQALAAQGPVQAFETHVSRVLVSAEHAWKFKKPIAPGFLDYTTRERRRRFCDAELALNRRLAPELYLDVVAVTGTPEAPRLGGDGEALDWALRMRAFAQDGLWDRLAARGALGAAQVDALVAVLARFHAGAAVAPADGEFGHPERVRAPLVDSLDVLDTLAAAAPATAALGELRAWQTRQFARLQPVFAARLAAGRVRECHGDLHLGNVVEIDGRTTVFDCIEFNEDFRWIDVASEVAFMAMDLHAHGLPALAHRFVDGWMAACGDYDAARVLRYYLVHRALVRAKVAALRAAQPGAPADAAAEARRYIALALQATRAPAPVLLVTHGVSGSGKTTLTQPLVEGEGALRVRADVERKRLFGLQPLERPDAALKTRLYGAEAGSATYARLLDAAGAVLDGGFVVVLDATFLHRAARDAARRFAAARGARFVLLDFAADDATLRARVAARGQRGDDASDADLAVLAAQQRSGDPLDAAEAAAALRVTPDQAPDWPALLAAPVT</sequence>
<dbReference type="Gene3D" id="3.40.50.300">
    <property type="entry name" value="P-loop containing nucleotide triphosphate hydrolases"/>
    <property type="match status" value="1"/>
</dbReference>
<evidence type="ECO:0000313" key="1">
    <source>
        <dbReference type="EMBL" id="NHK99235.1"/>
    </source>
</evidence>
<dbReference type="Proteomes" id="UP000802098">
    <property type="component" value="Unassembled WGS sequence"/>
</dbReference>
<dbReference type="InterPro" id="IPR052732">
    <property type="entry name" value="Cell-binding_unc_protein"/>
</dbReference>
<comment type="caution">
    <text evidence="1">The sequence shown here is derived from an EMBL/GenBank/DDBJ whole genome shotgun (WGS) entry which is preliminary data.</text>
</comment>
<organism evidence="1 2">
    <name type="scientific">Rubrivivax benzoatilyticus</name>
    <dbReference type="NCBI Taxonomy" id="316997"/>
    <lineage>
        <taxon>Bacteria</taxon>
        <taxon>Pseudomonadati</taxon>
        <taxon>Pseudomonadota</taxon>
        <taxon>Betaproteobacteria</taxon>
        <taxon>Burkholderiales</taxon>
        <taxon>Sphaerotilaceae</taxon>
        <taxon>Rubrivivax</taxon>
    </lineage>
</organism>
<dbReference type="InterPro" id="IPR027417">
    <property type="entry name" value="P-loop_NTPase"/>
</dbReference>
<reference evidence="1 2" key="1">
    <citation type="submission" date="2020-03" db="EMBL/GenBank/DDBJ databases">
        <title>Rubrivivax benzoatilyticus JA2 (sequenced after 10 years sub-culturing).</title>
        <authorList>
            <person name="Gupta D."/>
            <person name="Chintalapati S."/>
            <person name="Chintalapati V.R."/>
        </authorList>
    </citation>
    <scope>NUCLEOTIDE SEQUENCE [LARGE SCALE GENOMIC DNA]</scope>
    <source>
        <strain evidence="1 2">JA2-Mal</strain>
    </source>
</reference>
<dbReference type="RefSeq" id="WP_037290280.1">
    <property type="nucleotide sequence ID" value="NZ_JAAOCE010000006.1"/>
</dbReference>
<evidence type="ECO:0000313" key="2">
    <source>
        <dbReference type="Proteomes" id="UP000802098"/>
    </source>
</evidence>
<name>A0ABX0HXS8_9BURK</name>
<gene>
    <name evidence="1" type="ORF">G7087_12685</name>
</gene>
<dbReference type="PANTHER" id="PTHR43883">
    <property type="entry name" value="SLR0207 PROTEIN"/>
    <property type="match status" value="1"/>
</dbReference>
<dbReference type="SUPFAM" id="SSF52540">
    <property type="entry name" value="P-loop containing nucleoside triphosphate hydrolases"/>
    <property type="match status" value="1"/>
</dbReference>
<protein>
    <submittedName>
        <fullName evidence="1">AAA family ATPase</fullName>
    </submittedName>
</protein>
<dbReference type="PANTHER" id="PTHR43883:SF1">
    <property type="entry name" value="GLUCONOKINASE"/>
    <property type="match status" value="1"/>
</dbReference>
<keyword evidence="2" id="KW-1185">Reference proteome</keyword>